<proteinExistence type="predicted"/>
<sequence length="523" mass="57462">MNFTLNKNSHRFIFVFLLLISVVQSSWTTVELSYRICEQNKIAVLHFDETNKGCYGGYIGSEYNFFDCQFNADGEFFAFSLKGCNDVCLINVSLSPNHGNTPEIVGLPHYYCSDSPTEFDVHMSPRVTYYNEIFPNKTDPAAPSVTYSYCVKGINVDDGSSFGNSFTSISACIDAHAKQTGYSLPPFKTVLNLDAQTYEHYGVGAIFPPSFQRLVQTSLNFLAYHHQQITVTDRVFANLAEIAPEMDADLTPPVAPQRPRQSISGLISAFSVAFSTLGGGIFTLPLASVTSRTIGFDLQHVAAGAFATAADNIRDKGSSYDDTFPLGELQTKIVKLHQVAIDTLQNVADGAFSTDTPSTDNPRITNLFDSFVNFDSTAFPSSDMASQIYNQYAPAVASYILNYFDVVVCRTDTISNVCYLNRINKCRRCNGCNKDICSHNRTIPGAKDECLFNGGWANNAGGIQGVYTDYLNKITKYGNLADACAGKKGGWNITVADCMDDQYLTCCSGTAESIECHHQYCCH</sequence>
<evidence type="ECO:0000313" key="3">
    <source>
        <dbReference type="Proteomes" id="UP000265703"/>
    </source>
</evidence>
<evidence type="ECO:0000256" key="1">
    <source>
        <dbReference type="SAM" id="SignalP"/>
    </source>
</evidence>
<keyword evidence="1" id="KW-0732">Signal</keyword>
<evidence type="ECO:0000313" key="2">
    <source>
        <dbReference type="EMBL" id="RIA80787.1"/>
    </source>
</evidence>
<gene>
    <name evidence="2" type="ORF">C1645_838071</name>
</gene>
<name>A0A397S9X7_9GLOM</name>
<feature type="chain" id="PRO_5017368704" evidence="1">
    <location>
        <begin position="26"/>
        <end position="523"/>
    </location>
</feature>
<accession>A0A397S9X7</accession>
<comment type="caution">
    <text evidence="2">The sequence shown here is derived from an EMBL/GenBank/DDBJ whole genome shotgun (WGS) entry which is preliminary data.</text>
</comment>
<dbReference type="Proteomes" id="UP000265703">
    <property type="component" value="Unassembled WGS sequence"/>
</dbReference>
<keyword evidence="3" id="KW-1185">Reference proteome</keyword>
<protein>
    <submittedName>
        <fullName evidence="2">Uncharacterized protein</fullName>
    </submittedName>
</protein>
<organism evidence="2 3">
    <name type="scientific">Glomus cerebriforme</name>
    <dbReference type="NCBI Taxonomy" id="658196"/>
    <lineage>
        <taxon>Eukaryota</taxon>
        <taxon>Fungi</taxon>
        <taxon>Fungi incertae sedis</taxon>
        <taxon>Mucoromycota</taxon>
        <taxon>Glomeromycotina</taxon>
        <taxon>Glomeromycetes</taxon>
        <taxon>Glomerales</taxon>
        <taxon>Glomeraceae</taxon>
        <taxon>Glomus</taxon>
    </lineage>
</organism>
<feature type="signal peptide" evidence="1">
    <location>
        <begin position="1"/>
        <end position="25"/>
    </location>
</feature>
<dbReference type="OrthoDB" id="2352343at2759"/>
<dbReference type="EMBL" id="QKYT01000897">
    <property type="protein sequence ID" value="RIA80787.1"/>
    <property type="molecule type" value="Genomic_DNA"/>
</dbReference>
<reference evidence="2 3" key="1">
    <citation type="submission" date="2018-06" db="EMBL/GenBank/DDBJ databases">
        <title>Comparative genomics reveals the genomic features of Rhizophagus irregularis, R. cerebriforme, R. diaphanum and Gigaspora rosea, and their symbiotic lifestyle signature.</title>
        <authorList>
            <person name="Morin E."/>
            <person name="San Clemente H."/>
            <person name="Chen E.C.H."/>
            <person name="De La Providencia I."/>
            <person name="Hainaut M."/>
            <person name="Kuo A."/>
            <person name="Kohler A."/>
            <person name="Murat C."/>
            <person name="Tang N."/>
            <person name="Roy S."/>
            <person name="Loubradou J."/>
            <person name="Henrissat B."/>
            <person name="Grigoriev I.V."/>
            <person name="Corradi N."/>
            <person name="Roux C."/>
            <person name="Martin F.M."/>
        </authorList>
    </citation>
    <scope>NUCLEOTIDE SEQUENCE [LARGE SCALE GENOMIC DNA]</scope>
    <source>
        <strain evidence="2 3">DAOM 227022</strain>
    </source>
</reference>
<dbReference type="AlphaFoldDB" id="A0A397S9X7"/>